<dbReference type="EMBL" id="JWJD01000001">
    <property type="protein sequence ID" value="KIH78071.1"/>
    <property type="molecule type" value="Genomic_DNA"/>
</dbReference>
<organism evidence="1 2">
    <name type="scientific">Geoalkalibacter ferrihydriticus DSM 17813</name>
    <dbReference type="NCBI Taxonomy" id="1121915"/>
    <lineage>
        <taxon>Bacteria</taxon>
        <taxon>Pseudomonadati</taxon>
        <taxon>Thermodesulfobacteriota</taxon>
        <taxon>Desulfuromonadia</taxon>
        <taxon>Desulfuromonadales</taxon>
        <taxon>Geoalkalibacteraceae</taxon>
        <taxon>Geoalkalibacter</taxon>
    </lineage>
</organism>
<comment type="caution">
    <text evidence="1">The sequence shown here is derived from an EMBL/GenBank/DDBJ whole genome shotgun (WGS) entry which is preliminary data.</text>
</comment>
<dbReference type="AlphaFoldDB" id="A0A0C2HLT1"/>
<sequence length="75" mass="8459">MNKTLTATFETVDVLKSVEDEIINGAIAGFPREKIFIDKEKKEIKIISPTATAGEIKEILQSHNPKSLTERDWTE</sequence>
<gene>
    <name evidence="1" type="ORF">GFER_05650</name>
</gene>
<reference evidence="1 2" key="1">
    <citation type="submission" date="2014-12" db="EMBL/GenBank/DDBJ databases">
        <title>Genomes of Geoalkalibacter ferrihydriticus and Geoalkalibacter subterraneus, two haloalkaliphilic metal-reducing members of the Geobacteraceae.</title>
        <authorList>
            <person name="Badalamenti J.P."/>
            <person name="Torres C.I."/>
            <person name="Krajmalnik-Brown R."/>
            <person name="Bond D.R."/>
        </authorList>
    </citation>
    <scope>NUCLEOTIDE SEQUENCE [LARGE SCALE GENOMIC DNA]</scope>
    <source>
        <strain evidence="1 2">DSM 17813</strain>
    </source>
</reference>
<dbReference type="RefSeq" id="WP_040096838.1">
    <property type="nucleotide sequence ID" value="NZ_JWJD01000001.1"/>
</dbReference>
<proteinExistence type="predicted"/>
<name>A0A0C2HLT1_9BACT</name>
<protein>
    <submittedName>
        <fullName evidence="1">Uncharacterized protein</fullName>
    </submittedName>
</protein>
<evidence type="ECO:0000313" key="1">
    <source>
        <dbReference type="EMBL" id="KIH78071.1"/>
    </source>
</evidence>
<evidence type="ECO:0000313" key="2">
    <source>
        <dbReference type="Proteomes" id="UP000035068"/>
    </source>
</evidence>
<keyword evidence="2" id="KW-1185">Reference proteome</keyword>
<accession>A0A0C2HLT1</accession>
<dbReference type="Proteomes" id="UP000035068">
    <property type="component" value="Unassembled WGS sequence"/>
</dbReference>